<keyword evidence="2" id="KW-1185">Reference proteome</keyword>
<comment type="caution">
    <text evidence="1">The sequence shown here is derived from an EMBL/GenBank/DDBJ whole genome shotgun (WGS) entry which is preliminary data.</text>
</comment>
<proteinExistence type="predicted"/>
<reference evidence="2" key="1">
    <citation type="submission" date="2016-01" db="EMBL/GenBank/DDBJ databases">
        <title>Draft genome of Chromobacterium sp. F49.</title>
        <authorList>
            <person name="Hong K.W."/>
        </authorList>
    </citation>
    <scope>NUCLEOTIDE SEQUENCE [LARGE SCALE GENOMIC DNA]</scope>
    <source>
        <strain evidence="2">CN3</strain>
    </source>
</reference>
<dbReference type="InterPro" id="IPR029058">
    <property type="entry name" value="AB_hydrolase_fold"/>
</dbReference>
<dbReference type="Proteomes" id="UP000076609">
    <property type="component" value="Unassembled WGS sequence"/>
</dbReference>
<organism evidence="1 2">
    <name type="scientific">Sphingomonas hankookensis</name>
    <dbReference type="NCBI Taxonomy" id="563996"/>
    <lineage>
        <taxon>Bacteria</taxon>
        <taxon>Pseudomonadati</taxon>
        <taxon>Pseudomonadota</taxon>
        <taxon>Alphaproteobacteria</taxon>
        <taxon>Sphingomonadales</taxon>
        <taxon>Sphingomonadaceae</taxon>
        <taxon>Sphingomonas</taxon>
    </lineage>
</organism>
<evidence type="ECO:0008006" key="3">
    <source>
        <dbReference type="Google" id="ProtNLM"/>
    </source>
</evidence>
<accession>A0ABR5YI53</accession>
<dbReference type="RefSeq" id="WP_066687636.1">
    <property type="nucleotide sequence ID" value="NZ_CP117025.1"/>
</dbReference>
<dbReference type="SUPFAM" id="SSF53474">
    <property type="entry name" value="alpha/beta-Hydrolases"/>
    <property type="match status" value="1"/>
</dbReference>
<sequence>MIDRYDWPGGHEALWRFGPDTGPFVMMLLPPFEEANRTRTFAVRLLRELAARGIASVLPDLPGQGDSLLATEAATLADWRAAVTALVTAIDRPVVGAAIRAGALLDCDADLAGRWHLSPQSGTALVRELGRIASGIDRSAAMVEIAGNRIATALLDELDTALPCDTHPRRVVRLGTDPKDADLRIDAAPLWRRAEPGDDLALAEQLADDLAAWSRACVGW</sequence>
<dbReference type="EMBL" id="LQQO01000001">
    <property type="protein sequence ID" value="KZE18828.1"/>
    <property type="molecule type" value="Genomic_DNA"/>
</dbReference>
<gene>
    <name evidence="1" type="ORF">AVT10_01980</name>
</gene>
<dbReference type="Gene3D" id="3.40.50.1820">
    <property type="entry name" value="alpha/beta hydrolase"/>
    <property type="match status" value="1"/>
</dbReference>
<evidence type="ECO:0000313" key="2">
    <source>
        <dbReference type="Proteomes" id="UP000076609"/>
    </source>
</evidence>
<name>A0ABR5YI53_9SPHN</name>
<protein>
    <recommendedName>
        <fullName evidence="3">Alpha/beta hydrolase</fullName>
    </recommendedName>
</protein>
<evidence type="ECO:0000313" key="1">
    <source>
        <dbReference type="EMBL" id="KZE18828.1"/>
    </source>
</evidence>